<evidence type="ECO:0000313" key="2">
    <source>
        <dbReference type="EMBL" id="GIN18885.1"/>
    </source>
</evidence>
<accession>A0ABQ4K166</accession>
<evidence type="ECO:0000259" key="1">
    <source>
        <dbReference type="PROSITE" id="PS51725"/>
    </source>
</evidence>
<organism evidence="2 3">
    <name type="scientific">Siminovitchia fordii</name>
    <dbReference type="NCBI Taxonomy" id="254759"/>
    <lineage>
        <taxon>Bacteria</taxon>
        <taxon>Bacillati</taxon>
        <taxon>Bacillota</taxon>
        <taxon>Bacilli</taxon>
        <taxon>Bacillales</taxon>
        <taxon>Bacillaceae</taxon>
        <taxon>Siminovitchia</taxon>
    </lineage>
</organism>
<dbReference type="Proteomes" id="UP000680279">
    <property type="component" value="Unassembled WGS sequence"/>
</dbReference>
<dbReference type="SUPFAM" id="SSF54909">
    <property type="entry name" value="Dimeric alpha+beta barrel"/>
    <property type="match status" value="1"/>
</dbReference>
<dbReference type="Pfam" id="PF03992">
    <property type="entry name" value="ABM"/>
    <property type="match status" value="1"/>
</dbReference>
<evidence type="ECO:0000313" key="3">
    <source>
        <dbReference type="Proteomes" id="UP000680279"/>
    </source>
</evidence>
<name>A0ABQ4K166_9BACI</name>
<proteinExistence type="predicted"/>
<comment type="caution">
    <text evidence="2">The sequence shown here is derived from an EMBL/GenBank/DDBJ whole genome shotgun (WGS) entry which is preliminary data.</text>
</comment>
<keyword evidence="3" id="KW-1185">Reference proteome</keyword>
<keyword evidence="2" id="KW-0560">Oxidoreductase</keyword>
<dbReference type="EMBL" id="BOQT01000001">
    <property type="protein sequence ID" value="GIN18885.1"/>
    <property type="molecule type" value="Genomic_DNA"/>
</dbReference>
<dbReference type="InterPro" id="IPR011008">
    <property type="entry name" value="Dimeric_a/b-barrel"/>
</dbReference>
<dbReference type="PROSITE" id="PS51725">
    <property type="entry name" value="ABM"/>
    <property type="match status" value="1"/>
</dbReference>
<gene>
    <name evidence="2" type="primary">hmoA</name>
    <name evidence="2" type="ORF">J1TS3_00190</name>
</gene>
<dbReference type="PANTHER" id="PTHR34474">
    <property type="entry name" value="SIGNAL TRANSDUCTION PROTEIN TRAP"/>
    <property type="match status" value="1"/>
</dbReference>
<feature type="domain" description="ABM" evidence="1">
    <location>
        <begin position="2"/>
        <end position="95"/>
    </location>
</feature>
<keyword evidence="2" id="KW-0503">Monooxygenase</keyword>
<dbReference type="PANTHER" id="PTHR34474:SF1">
    <property type="entry name" value="HEME-DEGRADING MONOOXYGENASE HMOA"/>
    <property type="match status" value="1"/>
</dbReference>
<sequence length="106" mass="12435">MYIMMRKMVVVEGNAHKVIEQFSKEGIIEKQDGFIDVTVMKEKARRGEETVVAMIRWESEDHWKNWEKSDAHLAGHRAKKEQPKPDYLLRTEVSMYTVQTIKKAAN</sequence>
<dbReference type="InterPro" id="IPR007138">
    <property type="entry name" value="ABM_dom"/>
</dbReference>
<dbReference type="InterPro" id="IPR050404">
    <property type="entry name" value="Heme-degrading_MO"/>
</dbReference>
<protein>
    <submittedName>
        <fullName evidence="2">Heme-degrading monooxygenase HmoA</fullName>
    </submittedName>
</protein>
<reference evidence="2 3" key="1">
    <citation type="submission" date="2021-03" db="EMBL/GenBank/DDBJ databases">
        <title>Antimicrobial resistance genes in bacteria isolated from Japanese honey, and their potential for conferring macrolide and lincosamide resistance in the American foulbrood pathogen Paenibacillus larvae.</title>
        <authorList>
            <person name="Okamoto M."/>
            <person name="Kumagai M."/>
            <person name="Kanamori H."/>
            <person name="Takamatsu D."/>
        </authorList>
    </citation>
    <scope>NUCLEOTIDE SEQUENCE [LARGE SCALE GENOMIC DNA]</scope>
    <source>
        <strain evidence="2 3">J1TS3</strain>
    </source>
</reference>
<dbReference type="Gene3D" id="3.30.70.100">
    <property type="match status" value="1"/>
</dbReference>
<dbReference type="GO" id="GO:0004497">
    <property type="term" value="F:monooxygenase activity"/>
    <property type="evidence" value="ECO:0007669"/>
    <property type="project" value="UniProtKB-KW"/>
</dbReference>